<dbReference type="Pfam" id="PF13609">
    <property type="entry name" value="Porin_4"/>
    <property type="match status" value="1"/>
</dbReference>
<dbReference type="OrthoDB" id="7326315at2"/>
<dbReference type="GO" id="GO:0016020">
    <property type="term" value="C:membrane"/>
    <property type="evidence" value="ECO:0007669"/>
    <property type="project" value="InterPro"/>
</dbReference>
<keyword evidence="4" id="KW-1185">Reference proteome</keyword>
<dbReference type="EMBL" id="CYSD01000037">
    <property type="protein sequence ID" value="CUH79338.1"/>
    <property type="molecule type" value="Genomic_DNA"/>
</dbReference>
<proteinExistence type="predicted"/>
<feature type="signal peptide" evidence="1">
    <location>
        <begin position="1"/>
        <end position="20"/>
    </location>
</feature>
<dbReference type="Gene3D" id="2.40.160.10">
    <property type="entry name" value="Porin"/>
    <property type="match status" value="1"/>
</dbReference>
<feature type="domain" description="Porin" evidence="2">
    <location>
        <begin position="7"/>
        <end position="305"/>
    </location>
</feature>
<evidence type="ECO:0000313" key="4">
    <source>
        <dbReference type="Proteomes" id="UP000052022"/>
    </source>
</evidence>
<gene>
    <name evidence="3" type="primary">opmA</name>
    <name evidence="3" type="ORF">TRM7557_02346</name>
</gene>
<feature type="chain" id="PRO_5006063305" evidence="1">
    <location>
        <begin position="21"/>
        <end position="317"/>
    </location>
</feature>
<name>A0A0P1GDA2_9RHOB</name>
<sequence>MKKILFATTALIATTGMAAAEVKFGGYGRFGVIYDEGVESFEQETRIEQRFRFNITATAETDAGVKLEGRIRLQSDDSAQGSAGGSGPGAAGFAVSTGGLRVDVGHISDTLDSGDVVDYYGKGVGLTSFLEYNAAFGGFDANGFGSDNVARQKVKVKYSVGSLTLSASYAGENKDDPGDADDFVADSYFQIGAGYSFGDNSVGIVYGSRDNDADESYIAASFNGSVGDFSYGVLVGDNSSDVDADDFDVAYGLYGAYSVSSATDITAVFSGGGADGDDDAYGLGFKHGLGGGVSLRGGVGQNTSGNTVADLGVRFDF</sequence>
<dbReference type="STRING" id="928856.SAMN04488049_101372"/>
<dbReference type="Proteomes" id="UP000052022">
    <property type="component" value="Unassembled WGS sequence"/>
</dbReference>
<accession>A0A0P1GDA2</accession>
<dbReference type="InterPro" id="IPR033900">
    <property type="entry name" value="Gram_neg_porin_domain"/>
</dbReference>
<dbReference type="AlphaFoldDB" id="A0A0P1GDA2"/>
<evidence type="ECO:0000313" key="3">
    <source>
        <dbReference type="EMBL" id="CUH79338.1"/>
    </source>
</evidence>
<evidence type="ECO:0000256" key="1">
    <source>
        <dbReference type="SAM" id="SignalP"/>
    </source>
</evidence>
<dbReference type="GO" id="GO:0015288">
    <property type="term" value="F:porin activity"/>
    <property type="evidence" value="ECO:0007669"/>
    <property type="project" value="InterPro"/>
</dbReference>
<dbReference type="InterPro" id="IPR023614">
    <property type="entry name" value="Porin_dom_sf"/>
</dbReference>
<keyword evidence="1" id="KW-0732">Signal</keyword>
<organism evidence="3 4">
    <name type="scientific">Tritonibacter multivorans</name>
    <dbReference type="NCBI Taxonomy" id="928856"/>
    <lineage>
        <taxon>Bacteria</taxon>
        <taxon>Pseudomonadati</taxon>
        <taxon>Pseudomonadota</taxon>
        <taxon>Alphaproteobacteria</taxon>
        <taxon>Rhodobacterales</taxon>
        <taxon>Paracoccaceae</taxon>
        <taxon>Tritonibacter</taxon>
    </lineage>
</organism>
<dbReference type="RefSeq" id="WP_058290385.1">
    <property type="nucleotide sequence ID" value="NZ_CYSD01000037.1"/>
</dbReference>
<reference evidence="3 4" key="1">
    <citation type="submission" date="2015-09" db="EMBL/GenBank/DDBJ databases">
        <authorList>
            <consortium name="Swine Surveillance"/>
        </authorList>
    </citation>
    <scope>NUCLEOTIDE SEQUENCE [LARGE SCALE GENOMIC DNA]</scope>
    <source>
        <strain evidence="3 4">CECT 7557</strain>
    </source>
</reference>
<evidence type="ECO:0000259" key="2">
    <source>
        <dbReference type="Pfam" id="PF13609"/>
    </source>
</evidence>
<protein>
    <submittedName>
        <fullName evidence="3">Porin</fullName>
    </submittedName>
</protein>
<dbReference type="SUPFAM" id="SSF56935">
    <property type="entry name" value="Porins"/>
    <property type="match status" value="1"/>
</dbReference>